<proteinExistence type="inferred from homology"/>
<keyword evidence="4" id="KW-1185">Reference proteome</keyword>
<feature type="region of interest" description="Disordered" evidence="2">
    <location>
        <begin position="1"/>
        <end position="22"/>
    </location>
</feature>
<dbReference type="Proteomes" id="UP000242287">
    <property type="component" value="Unassembled WGS sequence"/>
</dbReference>
<accession>A0A2A9NUK9</accession>
<protein>
    <recommendedName>
        <fullName evidence="5">Translation machinery-associated protein 16</fullName>
    </recommendedName>
</protein>
<reference evidence="3 4" key="1">
    <citation type="submission" date="2014-02" db="EMBL/GenBank/DDBJ databases">
        <title>Transposable element dynamics among asymbiotic and ectomycorrhizal Amanita fungi.</title>
        <authorList>
            <consortium name="DOE Joint Genome Institute"/>
            <person name="Hess J."/>
            <person name="Skrede I."/>
            <person name="Wolfe B."/>
            <person name="LaButti K."/>
            <person name="Ohm R.A."/>
            <person name="Grigoriev I.V."/>
            <person name="Pringle A."/>
        </authorList>
    </citation>
    <scope>NUCLEOTIDE SEQUENCE [LARGE SCALE GENOMIC DNA]</scope>
    <source>
        <strain evidence="3 4">SKay4041</strain>
    </source>
</reference>
<dbReference type="Pfam" id="PF11176">
    <property type="entry name" value="Tma16"/>
    <property type="match status" value="1"/>
</dbReference>
<dbReference type="OrthoDB" id="270284at2759"/>
<dbReference type="PANTHER" id="PTHR13349:SF2">
    <property type="entry name" value="TRANSLATION MACHINERY-ASSOCIATED PROTEIN 16"/>
    <property type="match status" value="1"/>
</dbReference>
<gene>
    <name evidence="3" type="ORF">AMATHDRAFT_2661</name>
</gene>
<evidence type="ECO:0008006" key="5">
    <source>
        <dbReference type="Google" id="ProtNLM"/>
    </source>
</evidence>
<comment type="similarity">
    <text evidence="1">Belongs to the TMA16 family.</text>
</comment>
<dbReference type="Gene3D" id="1.20.1440.170">
    <property type="entry name" value="Translation machinery-associated protein 16-like"/>
    <property type="match status" value="1"/>
</dbReference>
<evidence type="ECO:0000256" key="2">
    <source>
        <dbReference type="SAM" id="MobiDB-lite"/>
    </source>
</evidence>
<dbReference type="STRING" id="703135.A0A2A9NUK9"/>
<dbReference type="EMBL" id="KZ301983">
    <property type="protein sequence ID" value="PFH51957.1"/>
    <property type="molecule type" value="Genomic_DNA"/>
</dbReference>
<feature type="compositionally biased region" description="Polar residues" evidence="2">
    <location>
        <begin position="1"/>
        <end position="10"/>
    </location>
</feature>
<sequence>MAPTKNSQAVTKKEKLFHPQSRKAGQLIRASLRKDKIQGQASKRGQKYHTLVDLYSFYHSCLPVEGALTLAELHHFLSDVWLTRFDKELQEEKAARRKGRPKSANQVRLEETKLREAEAYRTGLEVIDLTHSGNVELFRKWDQKEVAYVEQLRFIRINCVDPTVTVLSRRGQHPSLADCEIEMDEHGIVEGPIPRESIARFSSTMMSMDSPIAT</sequence>
<evidence type="ECO:0000256" key="1">
    <source>
        <dbReference type="ARBA" id="ARBA00034127"/>
    </source>
</evidence>
<dbReference type="InterPro" id="IPR038356">
    <property type="entry name" value="Tma16_sf"/>
</dbReference>
<name>A0A2A9NUK9_9AGAR</name>
<evidence type="ECO:0000313" key="3">
    <source>
        <dbReference type="EMBL" id="PFH51957.1"/>
    </source>
</evidence>
<dbReference type="PANTHER" id="PTHR13349">
    <property type="entry name" value="TRANSLATION MACHINERY-ASSOCIATED PROTEIN 16"/>
    <property type="match status" value="1"/>
</dbReference>
<dbReference type="InterPro" id="IPR021346">
    <property type="entry name" value="Tma16"/>
</dbReference>
<dbReference type="AlphaFoldDB" id="A0A2A9NUK9"/>
<organism evidence="3 4">
    <name type="scientific">Amanita thiersii Skay4041</name>
    <dbReference type="NCBI Taxonomy" id="703135"/>
    <lineage>
        <taxon>Eukaryota</taxon>
        <taxon>Fungi</taxon>
        <taxon>Dikarya</taxon>
        <taxon>Basidiomycota</taxon>
        <taxon>Agaricomycotina</taxon>
        <taxon>Agaricomycetes</taxon>
        <taxon>Agaricomycetidae</taxon>
        <taxon>Agaricales</taxon>
        <taxon>Pluteineae</taxon>
        <taxon>Amanitaceae</taxon>
        <taxon>Amanita</taxon>
    </lineage>
</organism>
<dbReference type="GO" id="GO:0005634">
    <property type="term" value="C:nucleus"/>
    <property type="evidence" value="ECO:0007669"/>
    <property type="project" value="TreeGrafter"/>
</dbReference>
<evidence type="ECO:0000313" key="4">
    <source>
        <dbReference type="Proteomes" id="UP000242287"/>
    </source>
</evidence>